<evidence type="ECO:0000313" key="1">
    <source>
        <dbReference type="EMBL" id="TFK98333.1"/>
    </source>
</evidence>
<proteinExistence type="predicted"/>
<dbReference type="AlphaFoldDB" id="A0A5C3QJ30"/>
<protein>
    <submittedName>
        <fullName evidence="1">Uncharacterized protein</fullName>
    </submittedName>
</protein>
<organism evidence="1 2">
    <name type="scientific">Pterulicium gracile</name>
    <dbReference type="NCBI Taxonomy" id="1884261"/>
    <lineage>
        <taxon>Eukaryota</taxon>
        <taxon>Fungi</taxon>
        <taxon>Dikarya</taxon>
        <taxon>Basidiomycota</taxon>
        <taxon>Agaricomycotina</taxon>
        <taxon>Agaricomycetes</taxon>
        <taxon>Agaricomycetidae</taxon>
        <taxon>Agaricales</taxon>
        <taxon>Pleurotineae</taxon>
        <taxon>Pterulaceae</taxon>
        <taxon>Pterulicium</taxon>
    </lineage>
</organism>
<accession>A0A5C3QJ30</accession>
<keyword evidence="2" id="KW-1185">Reference proteome</keyword>
<reference evidence="1 2" key="1">
    <citation type="journal article" date="2019" name="Nat. Ecol. Evol.">
        <title>Megaphylogeny resolves global patterns of mushroom evolution.</title>
        <authorList>
            <person name="Varga T."/>
            <person name="Krizsan K."/>
            <person name="Foldi C."/>
            <person name="Dima B."/>
            <person name="Sanchez-Garcia M."/>
            <person name="Sanchez-Ramirez S."/>
            <person name="Szollosi G.J."/>
            <person name="Szarkandi J.G."/>
            <person name="Papp V."/>
            <person name="Albert L."/>
            <person name="Andreopoulos W."/>
            <person name="Angelini C."/>
            <person name="Antonin V."/>
            <person name="Barry K.W."/>
            <person name="Bougher N.L."/>
            <person name="Buchanan P."/>
            <person name="Buyck B."/>
            <person name="Bense V."/>
            <person name="Catcheside P."/>
            <person name="Chovatia M."/>
            <person name="Cooper J."/>
            <person name="Damon W."/>
            <person name="Desjardin D."/>
            <person name="Finy P."/>
            <person name="Geml J."/>
            <person name="Haridas S."/>
            <person name="Hughes K."/>
            <person name="Justo A."/>
            <person name="Karasinski D."/>
            <person name="Kautmanova I."/>
            <person name="Kiss B."/>
            <person name="Kocsube S."/>
            <person name="Kotiranta H."/>
            <person name="LaButti K.M."/>
            <person name="Lechner B.E."/>
            <person name="Liimatainen K."/>
            <person name="Lipzen A."/>
            <person name="Lukacs Z."/>
            <person name="Mihaltcheva S."/>
            <person name="Morgado L.N."/>
            <person name="Niskanen T."/>
            <person name="Noordeloos M.E."/>
            <person name="Ohm R.A."/>
            <person name="Ortiz-Santana B."/>
            <person name="Ovrebo C."/>
            <person name="Racz N."/>
            <person name="Riley R."/>
            <person name="Savchenko A."/>
            <person name="Shiryaev A."/>
            <person name="Soop K."/>
            <person name="Spirin V."/>
            <person name="Szebenyi C."/>
            <person name="Tomsovsky M."/>
            <person name="Tulloss R.E."/>
            <person name="Uehling J."/>
            <person name="Grigoriev I.V."/>
            <person name="Vagvolgyi C."/>
            <person name="Papp T."/>
            <person name="Martin F.M."/>
            <person name="Miettinen O."/>
            <person name="Hibbett D.S."/>
            <person name="Nagy L.G."/>
        </authorList>
    </citation>
    <scope>NUCLEOTIDE SEQUENCE [LARGE SCALE GENOMIC DNA]</scope>
    <source>
        <strain evidence="1 2">CBS 309.79</strain>
    </source>
</reference>
<dbReference type="Proteomes" id="UP000305067">
    <property type="component" value="Unassembled WGS sequence"/>
</dbReference>
<evidence type="ECO:0000313" key="2">
    <source>
        <dbReference type="Proteomes" id="UP000305067"/>
    </source>
</evidence>
<name>A0A5C3QJ30_9AGAR</name>
<dbReference type="EMBL" id="ML178840">
    <property type="protein sequence ID" value="TFK98333.1"/>
    <property type="molecule type" value="Genomic_DNA"/>
</dbReference>
<gene>
    <name evidence="1" type="ORF">BDV98DRAFT_584977</name>
</gene>
<sequence length="167" mass="18832">MPETCGIDGSLIWRNNSARTGRAHYPARQPRSTDRWVKAEACIAMESPRMSGEVDATAAIVRVEKKRAVYRETIIVHGPLRRSTFQERFTRDDPSEKLCQGQASYGRVEATKLHNDDDHIDLKRQTRRWNSGVANSVENASVVRGRLGTLASCYVALWFTLSGVRVE</sequence>